<proteinExistence type="predicted"/>
<organism evidence="5 6">
    <name type="scientific">Amniculicola lignicola CBS 123094</name>
    <dbReference type="NCBI Taxonomy" id="1392246"/>
    <lineage>
        <taxon>Eukaryota</taxon>
        <taxon>Fungi</taxon>
        <taxon>Dikarya</taxon>
        <taxon>Ascomycota</taxon>
        <taxon>Pezizomycotina</taxon>
        <taxon>Dothideomycetes</taxon>
        <taxon>Pleosporomycetidae</taxon>
        <taxon>Pleosporales</taxon>
        <taxon>Amniculicolaceae</taxon>
        <taxon>Amniculicola</taxon>
    </lineage>
</organism>
<sequence length="429" mass="47653">MAEPSKPKYDSLPGIDTAPDVYETPDLDHETSTIQASTTLSSSASATSGASDDEEESGIRRHRFEPDSARERFQPARVDARGVDFSDNVAAQHRSYRTSTRGQRQRGEILGEDSSDEEREGFAAKLARVRREVLELEREYEGRVQSGEKAKMEEGDARAMMEFVSEKVDRIYAERRGGVRGAEPLLERTIAKFEGYQAFGESKGIKGAIERQPPLPGSQVQRSQLEVVLDQAADFDERIAGVERVLGLSGSSMPDVGENPPFPVFTTLEKFEQTLATLGEASSGGLETTAQHIKKLIADADALKISQADAERSLSEPSGKPLYNTDQETKINALYGTIPTIDKLSPLLPLVLERLRTLRLVHTSAYQADEVLTELEHRQSKQEEEIKKWEISLDNIENDIKVSEKSLQHNMKVVGDWVKGLEARIDKLP</sequence>
<evidence type="ECO:0008006" key="7">
    <source>
        <dbReference type="Google" id="ProtNLM"/>
    </source>
</evidence>
<dbReference type="Proteomes" id="UP000799779">
    <property type="component" value="Unassembled WGS sequence"/>
</dbReference>
<comment type="subcellular location">
    <subcellularLocation>
        <location evidence="1">Cytoplasm</location>
    </subcellularLocation>
</comment>
<dbReference type="GO" id="GO:0007017">
    <property type="term" value="P:microtubule-based process"/>
    <property type="evidence" value="ECO:0007669"/>
    <property type="project" value="InterPro"/>
</dbReference>
<evidence type="ECO:0000256" key="4">
    <source>
        <dbReference type="SAM" id="MobiDB-lite"/>
    </source>
</evidence>
<keyword evidence="2" id="KW-0963">Cytoplasm</keyword>
<feature type="compositionally biased region" description="Low complexity" evidence="4">
    <location>
        <begin position="32"/>
        <end position="50"/>
    </location>
</feature>
<dbReference type="OrthoDB" id="4977at2759"/>
<dbReference type="InterPro" id="IPR028133">
    <property type="entry name" value="Dynamitin"/>
</dbReference>
<reference evidence="5" key="1">
    <citation type="journal article" date="2020" name="Stud. Mycol.">
        <title>101 Dothideomycetes genomes: a test case for predicting lifestyles and emergence of pathogens.</title>
        <authorList>
            <person name="Haridas S."/>
            <person name="Albert R."/>
            <person name="Binder M."/>
            <person name="Bloem J."/>
            <person name="Labutti K."/>
            <person name="Salamov A."/>
            <person name="Andreopoulos B."/>
            <person name="Baker S."/>
            <person name="Barry K."/>
            <person name="Bills G."/>
            <person name="Bluhm B."/>
            <person name="Cannon C."/>
            <person name="Castanera R."/>
            <person name="Culley D."/>
            <person name="Daum C."/>
            <person name="Ezra D."/>
            <person name="Gonzalez J."/>
            <person name="Henrissat B."/>
            <person name="Kuo A."/>
            <person name="Liang C."/>
            <person name="Lipzen A."/>
            <person name="Lutzoni F."/>
            <person name="Magnuson J."/>
            <person name="Mondo S."/>
            <person name="Nolan M."/>
            <person name="Ohm R."/>
            <person name="Pangilinan J."/>
            <person name="Park H.-J."/>
            <person name="Ramirez L."/>
            <person name="Alfaro M."/>
            <person name="Sun H."/>
            <person name="Tritt A."/>
            <person name="Yoshinaga Y."/>
            <person name="Zwiers L.-H."/>
            <person name="Turgeon B."/>
            <person name="Goodwin S."/>
            <person name="Spatafora J."/>
            <person name="Crous P."/>
            <person name="Grigoriev I."/>
        </authorList>
    </citation>
    <scope>NUCLEOTIDE SEQUENCE</scope>
    <source>
        <strain evidence="5">CBS 123094</strain>
    </source>
</reference>
<dbReference type="AlphaFoldDB" id="A0A6A5WGM7"/>
<accession>A0A6A5WGM7</accession>
<evidence type="ECO:0000256" key="2">
    <source>
        <dbReference type="ARBA" id="ARBA00022490"/>
    </source>
</evidence>
<dbReference type="GO" id="GO:0005869">
    <property type="term" value="C:dynactin complex"/>
    <property type="evidence" value="ECO:0007669"/>
    <property type="project" value="InterPro"/>
</dbReference>
<dbReference type="PANTHER" id="PTHR15346">
    <property type="entry name" value="DYNACTIN SUBUNIT"/>
    <property type="match status" value="1"/>
</dbReference>
<dbReference type="GO" id="GO:0005737">
    <property type="term" value="C:cytoplasm"/>
    <property type="evidence" value="ECO:0007669"/>
    <property type="project" value="UniProtKB-SubCell"/>
</dbReference>
<evidence type="ECO:0000256" key="1">
    <source>
        <dbReference type="ARBA" id="ARBA00004496"/>
    </source>
</evidence>
<keyword evidence="3" id="KW-0175">Coiled coil</keyword>
<dbReference type="Pfam" id="PF04912">
    <property type="entry name" value="Dynamitin"/>
    <property type="match status" value="1"/>
</dbReference>
<evidence type="ECO:0000313" key="5">
    <source>
        <dbReference type="EMBL" id="KAF1999311.1"/>
    </source>
</evidence>
<evidence type="ECO:0000256" key="3">
    <source>
        <dbReference type="SAM" id="Coils"/>
    </source>
</evidence>
<dbReference type="EMBL" id="ML977596">
    <property type="protein sequence ID" value="KAF1999311.1"/>
    <property type="molecule type" value="Genomic_DNA"/>
</dbReference>
<feature type="compositionally biased region" description="Basic and acidic residues" evidence="4">
    <location>
        <begin position="64"/>
        <end position="84"/>
    </location>
</feature>
<gene>
    <name evidence="5" type="ORF">P154DRAFT_554804</name>
</gene>
<feature type="compositionally biased region" description="Acidic residues" evidence="4">
    <location>
        <begin position="110"/>
        <end position="119"/>
    </location>
</feature>
<protein>
    <recommendedName>
        <fullName evidence="7">Dynactin-like protein subunit 2</fullName>
    </recommendedName>
</protein>
<keyword evidence="6" id="KW-1185">Reference proteome</keyword>
<feature type="region of interest" description="Disordered" evidence="4">
    <location>
        <begin position="1"/>
        <end position="120"/>
    </location>
</feature>
<feature type="coiled-coil region" evidence="3">
    <location>
        <begin position="372"/>
        <end position="406"/>
    </location>
</feature>
<evidence type="ECO:0000313" key="6">
    <source>
        <dbReference type="Proteomes" id="UP000799779"/>
    </source>
</evidence>
<name>A0A6A5WGM7_9PLEO</name>